<gene>
    <name evidence="9" type="ORF">AF333_16270</name>
    <name evidence="10" type="ORF">SAMN04487909_11821</name>
</gene>
<keyword evidence="11" id="KW-1185">Reference proteome</keyword>
<feature type="transmembrane region" description="Helical" evidence="7">
    <location>
        <begin position="165"/>
        <end position="186"/>
    </location>
</feature>
<feature type="transmembrane region" description="Helical" evidence="7">
    <location>
        <begin position="48"/>
        <end position="69"/>
    </location>
</feature>
<comment type="subcellular location">
    <subcellularLocation>
        <location evidence="1">Cell membrane</location>
        <topology evidence="1">Multi-pass membrane protein</topology>
    </subcellularLocation>
</comment>
<evidence type="ECO:0000256" key="7">
    <source>
        <dbReference type="SAM" id="Phobius"/>
    </source>
</evidence>
<dbReference type="InterPro" id="IPR011701">
    <property type="entry name" value="MFS"/>
</dbReference>
<dbReference type="EMBL" id="LGUG01000004">
    <property type="protein sequence ID" value="KON96803.1"/>
    <property type="molecule type" value="Genomic_DNA"/>
</dbReference>
<dbReference type="GO" id="GO:0022857">
    <property type="term" value="F:transmembrane transporter activity"/>
    <property type="evidence" value="ECO:0007669"/>
    <property type="project" value="InterPro"/>
</dbReference>
<feature type="transmembrane region" description="Helical" evidence="7">
    <location>
        <begin position="369"/>
        <end position="388"/>
    </location>
</feature>
<feature type="transmembrane region" description="Helical" evidence="7">
    <location>
        <begin position="76"/>
        <end position="93"/>
    </location>
</feature>
<evidence type="ECO:0000256" key="5">
    <source>
        <dbReference type="ARBA" id="ARBA00022989"/>
    </source>
</evidence>
<name>A0A0D1WN53_ANEMI</name>
<reference evidence="10 12" key="2">
    <citation type="submission" date="2016-10" db="EMBL/GenBank/DDBJ databases">
        <authorList>
            <person name="de Groot N.N."/>
        </authorList>
    </citation>
    <scope>NUCLEOTIDE SEQUENCE [LARGE SCALE GENOMIC DNA]</scope>
    <source>
        <strain evidence="10 12">DSM 2895</strain>
    </source>
</reference>
<keyword evidence="4 7" id="KW-0812">Transmembrane</keyword>
<dbReference type="AlphaFoldDB" id="A0A0D1WN53"/>
<keyword evidence="6 7" id="KW-0472">Membrane</keyword>
<evidence type="ECO:0000313" key="9">
    <source>
        <dbReference type="EMBL" id="KON96803.1"/>
    </source>
</evidence>
<keyword evidence="3" id="KW-1003">Cell membrane</keyword>
<feature type="transmembrane region" description="Helical" evidence="7">
    <location>
        <begin position="255"/>
        <end position="275"/>
    </location>
</feature>
<dbReference type="GO" id="GO:0005886">
    <property type="term" value="C:plasma membrane"/>
    <property type="evidence" value="ECO:0007669"/>
    <property type="project" value="UniProtKB-SubCell"/>
</dbReference>
<reference evidence="9 11" key="1">
    <citation type="submission" date="2015-07" db="EMBL/GenBank/DDBJ databases">
        <title>Fjat-14205 dsm 2895.</title>
        <authorList>
            <person name="Liu B."/>
            <person name="Wang J."/>
            <person name="Zhu Y."/>
            <person name="Liu G."/>
            <person name="Chen Q."/>
            <person name="Chen Z."/>
            <person name="Lan J."/>
            <person name="Che J."/>
            <person name="Ge C."/>
            <person name="Shi H."/>
            <person name="Pan Z."/>
            <person name="Liu X."/>
        </authorList>
    </citation>
    <scope>NUCLEOTIDE SEQUENCE [LARGE SCALE GENOMIC DNA]</scope>
    <source>
        <strain evidence="9 11">DSM 2895</strain>
    </source>
</reference>
<dbReference type="SUPFAM" id="SSF103473">
    <property type="entry name" value="MFS general substrate transporter"/>
    <property type="match status" value="1"/>
</dbReference>
<keyword evidence="2" id="KW-0813">Transport</keyword>
<evidence type="ECO:0000259" key="8">
    <source>
        <dbReference type="PROSITE" id="PS50850"/>
    </source>
</evidence>
<organism evidence="9 11">
    <name type="scientific">Aneurinibacillus migulanus</name>
    <name type="common">Bacillus migulanus</name>
    <dbReference type="NCBI Taxonomy" id="47500"/>
    <lineage>
        <taxon>Bacteria</taxon>
        <taxon>Bacillati</taxon>
        <taxon>Bacillota</taxon>
        <taxon>Bacilli</taxon>
        <taxon>Bacillales</taxon>
        <taxon>Paenibacillaceae</taxon>
        <taxon>Aneurinibacillus group</taxon>
        <taxon>Aneurinibacillus</taxon>
    </lineage>
</organism>
<protein>
    <submittedName>
        <fullName evidence="9">MFS transporter</fullName>
    </submittedName>
    <submittedName>
        <fullName evidence="10">Transmembrane secretion effector</fullName>
    </submittedName>
</protein>
<evidence type="ECO:0000256" key="1">
    <source>
        <dbReference type="ARBA" id="ARBA00004651"/>
    </source>
</evidence>
<dbReference type="Proteomes" id="UP000037269">
    <property type="component" value="Unassembled WGS sequence"/>
</dbReference>
<dbReference type="Proteomes" id="UP000182836">
    <property type="component" value="Unassembled WGS sequence"/>
</dbReference>
<keyword evidence="5 7" id="KW-1133">Transmembrane helix</keyword>
<feature type="domain" description="Major facilitator superfamily (MFS) profile" evidence="8">
    <location>
        <begin position="216"/>
        <end position="409"/>
    </location>
</feature>
<dbReference type="STRING" id="47500.AF333_16270"/>
<dbReference type="EMBL" id="FNED01000018">
    <property type="protein sequence ID" value="SDJ45079.1"/>
    <property type="molecule type" value="Genomic_DNA"/>
</dbReference>
<dbReference type="PATRIC" id="fig|47500.8.peg.6311"/>
<feature type="transmembrane region" description="Helical" evidence="7">
    <location>
        <begin position="312"/>
        <end position="332"/>
    </location>
</feature>
<evidence type="ECO:0000256" key="2">
    <source>
        <dbReference type="ARBA" id="ARBA00022448"/>
    </source>
</evidence>
<evidence type="ECO:0000256" key="4">
    <source>
        <dbReference type="ARBA" id="ARBA00022692"/>
    </source>
</evidence>
<dbReference type="CDD" id="cd06173">
    <property type="entry name" value="MFS_MefA_like"/>
    <property type="match status" value="1"/>
</dbReference>
<evidence type="ECO:0000313" key="10">
    <source>
        <dbReference type="EMBL" id="SDJ45079.1"/>
    </source>
</evidence>
<feature type="transmembrane region" description="Helical" evidence="7">
    <location>
        <begin position="282"/>
        <end position="306"/>
    </location>
</feature>
<evidence type="ECO:0000256" key="3">
    <source>
        <dbReference type="ARBA" id="ARBA00022475"/>
    </source>
</evidence>
<dbReference type="InterPro" id="IPR020846">
    <property type="entry name" value="MFS_dom"/>
</dbReference>
<evidence type="ECO:0000313" key="12">
    <source>
        <dbReference type="Proteomes" id="UP000182836"/>
    </source>
</evidence>
<accession>A0A0D1WN53</accession>
<proteinExistence type="predicted"/>
<evidence type="ECO:0000256" key="6">
    <source>
        <dbReference type="ARBA" id="ARBA00023136"/>
    </source>
</evidence>
<sequence>MKGLLSNRTFLIVTASDILQNIGIWIRNIAVLFFVMEQTNGNPVAVSALTVVEYLPIFIFSIVGGVLADRWQPKRMMIWGDVLSFVSIVIIIFFVMKGYWLAVFAATMVSAIVSQFSQPSSSRIFKQHIPEDQIPVAIATTQTVSSLFIIGGPIIGTAVYSMYGLYVSLTLLLVIFALSALLLSLLPNDKVQQHIGKLSFVADTKEAAVYLKENRNILIILLMFSILAFGAGLIQPLEIFIITDRLHLTKENLQWFTALAGLGMLLGGIVAAVSAKILNGRTVIVTGLSFLGISTVIEVISVWPYVTGTMRFLTGIFMAMIQTILSTFMLTAINEKFVGRMNGLITPIFTGFVLIGTGLSGFYMKATSLITVFVTAGIIFIVASLIGLKLSLQSSTNKTAMEEKSAGSY</sequence>
<dbReference type="Pfam" id="PF07690">
    <property type="entry name" value="MFS_1"/>
    <property type="match status" value="1"/>
</dbReference>
<dbReference type="PANTHER" id="PTHR43266:SF8">
    <property type="entry name" value="MACROLIDE-EFFLUX PROTEIN"/>
    <property type="match status" value="1"/>
</dbReference>
<evidence type="ECO:0000313" key="11">
    <source>
        <dbReference type="Proteomes" id="UP000037269"/>
    </source>
</evidence>
<feature type="transmembrane region" description="Helical" evidence="7">
    <location>
        <begin position="217"/>
        <end position="235"/>
    </location>
</feature>
<dbReference type="PROSITE" id="PS50850">
    <property type="entry name" value="MFS"/>
    <property type="match status" value="1"/>
</dbReference>
<dbReference type="RefSeq" id="WP_043063419.1">
    <property type="nucleotide sequence ID" value="NZ_BJOA01000265.1"/>
</dbReference>
<dbReference type="Gene3D" id="1.20.1250.20">
    <property type="entry name" value="MFS general substrate transporter like domains"/>
    <property type="match status" value="2"/>
</dbReference>
<feature type="transmembrane region" description="Helical" evidence="7">
    <location>
        <begin position="12"/>
        <end position="36"/>
    </location>
</feature>
<dbReference type="InterPro" id="IPR036259">
    <property type="entry name" value="MFS_trans_sf"/>
</dbReference>
<dbReference type="GeneID" id="42306726"/>
<dbReference type="OrthoDB" id="2942684at2"/>
<dbReference type="PANTHER" id="PTHR43266">
    <property type="entry name" value="MACROLIDE-EFFLUX PROTEIN"/>
    <property type="match status" value="1"/>
</dbReference>
<feature type="transmembrane region" description="Helical" evidence="7">
    <location>
        <begin position="136"/>
        <end position="159"/>
    </location>
</feature>
<feature type="transmembrane region" description="Helical" evidence="7">
    <location>
        <begin position="344"/>
        <end position="363"/>
    </location>
</feature>